<gene>
    <name evidence="8" type="ORF">CY34DRAFT_797470</name>
</gene>
<accession>A0A0D0BHK0</accession>
<dbReference type="PANTHER" id="PTHR12684">
    <property type="entry name" value="PUTATIVE PHOSPHOTRANSFERASE"/>
    <property type="match status" value="1"/>
</dbReference>
<feature type="region of interest" description="Disordered" evidence="7">
    <location>
        <begin position="36"/>
        <end position="62"/>
    </location>
</feature>
<reference evidence="8 9" key="1">
    <citation type="submission" date="2014-04" db="EMBL/GenBank/DDBJ databases">
        <authorList>
            <consortium name="DOE Joint Genome Institute"/>
            <person name="Kuo A."/>
            <person name="Ruytinx J."/>
            <person name="Rineau F."/>
            <person name="Colpaert J."/>
            <person name="Kohler A."/>
            <person name="Nagy L.G."/>
            <person name="Floudas D."/>
            <person name="Copeland A."/>
            <person name="Barry K.W."/>
            <person name="Cichocki N."/>
            <person name="Veneault-Fourrey C."/>
            <person name="LaButti K."/>
            <person name="Lindquist E.A."/>
            <person name="Lipzen A."/>
            <person name="Lundell T."/>
            <person name="Morin E."/>
            <person name="Murat C."/>
            <person name="Sun H."/>
            <person name="Tunlid A."/>
            <person name="Henrissat B."/>
            <person name="Grigoriev I.V."/>
            <person name="Hibbett D.S."/>
            <person name="Martin F."/>
            <person name="Nordberg H.P."/>
            <person name="Cantor M.N."/>
            <person name="Hua S.X."/>
        </authorList>
    </citation>
    <scope>NUCLEOTIDE SEQUENCE [LARGE SCALE GENOMIC DNA]</scope>
    <source>
        <strain evidence="8 9">UH-Slu-Lm8-n1</strain>
    </source>
</reference>
<organism evidence="8 9">
    <name type="scientific">Suillus luteus UH-Slu-Lm8-n1</name>
    <dbReference type="NCBI Taxonomy" id="930992"/>
    <lineage>
        <taxon>Eukaryota</taxon>
        <taxon>Fungi</taxon>
        <taxon>Dikarya</taxon>
        <taxon>Basidiomycota</taxon>
        <taxon>Agaricomycotina</taxon>
        <taxon>Agaricomycetes</taxon>
        <taxon>Agaricomycetidae</taxon>
        <taxon>Boletales</taxon>
        <taxon>Suillineae</taxon>
        <taxon>Suillaceae</taxon>
        <taxon>Suillus</taxon>
    </lineage>
</organism>
<sequence>MRTFTIFPLNRQFLLVNNLAQRTQSYHSTRYMDITQELKQTDKSRNKGPSPKLRGHPRDDPRVRVSKSLSWLLRHGANNAGLYMRDDGYAKVLDVLSNPMFRDINFSQLQEIVSKDQKQRFHLLPEPRSSGSPSDIWWIRANQGHSLKTVTLDVQPITSASDIPMAVHGTTLNAWELIATHGLSKMKRNHIHLAQGIPGDNVISGMRNSSQILIFVDVQKALDDGVLFYLSANGVVLTDGNEGFLSPIYFQRVEFAKGRLPVPGWEGAGPVVARAPLPQSSLAQDLQVVQSDPQVIQSDPSTSEST</sequence>
<comment type="similarity">
    <text evidence="2">Belongs to the KptA/TPT1 family.</text>
</comment>
<evidence type="ECO:0000256" key="4">
    <source>
        <dbReference type="ARBA" id="ARBA00022679"/>
    </source>
</evidence>
<dbReference type="InterPro" id="IPR042081">
    <property type="entry name" value="RNA_2'-PTrans_C"/>
</dbReference>
<name>A0A0D0BHK0_9AGAM</name>
<dbReference type="GO" id="GO:0000215">
    <property type="term" value="F:tRNA 2'-phosphotransferase activity"/>
    <property type="evidence" value="ECO:0007669"/>
    <property type="project" value="UniProtKB-EC"/>
</dbReference>
<evidence type="ECO:0000313" key="8">
    <source>
        <dbReference type="EMBL" id="KIK49089.1"/>
    </source>
</evidence>
<evidence type="ECO:0000313" key="9">
    <source>
        <dbReference type="Proteomes" id="UP000054485"/>
    </source>
</evidence>
<dbReference type="OrthoDB" id="419694at2759"/>
<evidence type="ECO:0000256" key="1">
    <source>
        <dbReference type="ARBA" id="ARBA00003343"/>
    </source>
</evidence>
<comment type="catalytic activity">
    <reaction evidence="6">
        <text>2'-phospho-[ligated tRNA] + NAD(+) = mature tRNA + ADP-alpha-D-ribose 1'',2''-cyclic phosphate + nicotinamide</text>
        <dbReference type="Rhea" id="RHEA:23324"/>
        <dbReference type="Rhea" id="RHEA-COMP:11106"/>
        <dbReference type="Rhea" id="RHEA-COMP:11107"/>
        <dbReference type="ChEBI" id="CHEBI:17154"/>
        <dbReference type="ChEBI" id="CHEBI:57540"/>
        <dbReference type="ChEBI" id="CHEBI:76596"/>
        <dbReference type="ChEBI" id="CHEBI:82883"/>
        <dbReference type="ChEBI" id="CHEBI:85027"/>
        <dbReference type="EC" id="2.7.1.160"/>
    </reaction>
</comment>
<evidence type="ECO:0000256" key="2">
    <source>
        <dbReference type="ARBA" id="ARBA00009836"/>
    </source>
</evidence>
<dbReference type="EC" id="2.7.1.160" evidence="3"/>
<dbReference type="GO" id="GO:0006388">
    <property type="term" value="P:tRNA splicing, via endonucleolytic cleavage and ligation"/>
    <property type="evidence" value="ECO:0007669"/>
    <property type="project" value="TreeGrafter"/>
</dbReference>
<proteinExistence type="inferred from homology"/>
<reference evidence="9" key="2">
    <citation type="submission" date="2015-01" db="EMBL/GenBank/DDBJ databases">
        <title>Evolutionary Origins and Diversification of the Mycorrhizal Mutualists.</title>
        <authorList>
            <consortium name="DOE Joint Genome Institute"/>
            <consortium name="Mycorrhizal Genomics Consortium"/>
            <person name="Kohler A."/>
            <person name="Kuo A."/>
            <person name="Nagy L.G."/>
            <person name="Floudas D."/>
            <person name="Copeland A."/>
            <person name="Barry K.W."/>
            <person name="Cichocki N."/>
            <person name="Veneault-Fourrey C."/>
            <person name="LaButti K."/>
            <person name="Lindquist E.A."/>
            <person name="Lipzen A."/>
            <person name="Lundell T."/>
            <person name="Morin E."/>
            <person name="Murat C."/>
            <person name="Riley R."/>
            <person name="Ohm R."/>
            <person name="Sun H."/>
            <person name="Tunlid A."/>
            <person name="Henrissat B."/>
            <person name="Grigoriev I.V."/>
            <person name="Hibbett D.S."/>
            <person name="Martin F."/>
        </authorList>
    </citation>
    <scope>NUCLEOTIDE SEQUENCE [LARGE SCALE GENOMIC DNA]</scope>
    <source>
        <strain evidence="9">UH-Slu-Lm8-n1</strain>
    </source>
</reference>
<dbReference type="Gene3D" id="3.20.170.30">
    <property type="match status" value="1"/>
</dbReference>
<evidence type="ECO:0000256" key="7">
    <source>
        <dbReference type="SAM" id="MobiDB-lite"/>
    </source>
</evidence>
<dbReference type="PANTHER" id="PTHR12684:SF2">
    <property type="entry name" value="TRNA 2'-PHOSPHOTRANSFERASE 1"/>
    <property type="match status" value="1"/>
</dbReference>
<dbReference type="EMBL" id="KN835134">
    <property type="protein sequence ID" value="KIK49089.1"/>
    <property type="molecule type" value="Genomic_DNA"/>
</dbReference>
<evidence type="ECO:0000256" key="5">
    <source>
        <dbReference type="ARBA" id="ARBA00023027"/>
    </source>
</evidence>
<dbReference type="FunCoup" id="A0A0D0BHK0">
    <property type="interactions" value="32"/>
</dbReference>
<dbReference type="Proteomes" id="UP000054485">
    <property type="component" value="Unassembled WGS sequence"/>
</dbReference>
<keyword evidence="9" id="KW-1185">Reference proteome</keyword>
<comment type="function">
    <text evidence="1">Catalyzes the last step of tRNA splicing, the transfer of the splice junction 2'-phosphate from ligated tRNA to NAD to produce ADP-ribose 1''-2'' cyclic phosphate.</text>
</comment>
<keyword evidence="4" id="KW-0808">Transferase</keyword>
<dbReference type="HOGENOM" id="CLU_052998_1_0_1"/>
<dbReference type="InParanoid" id="A0A0D0BHK0"/>
<keyword evidence="5" id="KW-0520">NAD</keyword>
<evidence type="ECO:0000256" key="3">
    <source>
        <dbReference type="ARBA" id="ARBA00012007"/>
    </source>
</evidence>
<dbReference type="AlphaFoldDB" id="A0A0D0BHK0"/>
<evidence type="ECO:0000256" key="6">
    <source>
        <dbReference type="ARBA" id="ARBA00047949"/>
    </source>
</evidence>
<dbReference type="SUPFAM" id="SSF56399">
    <property type="entry name" value="ADP-ribosylation"/>
    <property type="match status" value="1"/>
</dbReference>
<dbReference type="Pfam" id="PF01885">
    <property type="entry name" value="PTS_2-RNA"/>
    <property type="match status" value="1"/>
</dbReference>
<dbReference type="STRING" id="930992.A0A0D0BHK0"/>
<protein>
    <recommendedName>
        <fullName evidence="3">2'-phosphotransferase</fullName>
        <ecNumber evidence="3">2.7.1.160</ecNumber>
    </recommendedName>
</protein>
<dbReference type="InterPro" id="IPR042080">
    <property type="entry name" value="RNA_2'-PTrans_N"/>
</dbReference>
<dbReference type="Gene3D" id="1.10.10.970">
    <property type="entry name" value="RNA 2'-phosphotransferase, Tpt1/KptA family, N-terminal domain"/>
    <property type="match status" value="1"/>
</dbReference>
<dbReference type="InterPro" id="IPR002745">
    <property type="entry name" value="Ptrans_KptA/Tpt1"/>
</dbReference>